<protein>
    <submittedName>
        <fullName evidence="2">Uncharacterized protein</fullName>
    </submittedName>
</protein>
<dbReference type="EMBL" id="JARIHO010000009">
    <property type="protein sequence ID" value="KAJ7355698.1"/>
    <property type="molecule type" value="Genomic_DNA"/>
</dbReference>
<dbReference type="InterPro" id="IPR016024">
    <property type="entry name" value="ARM-type_fold"/>
</dbReference>
<comment type="caution">
    <text evidence="2">The sequence shown here is derived from an EMBL/GenBank/DDBJ whole genome shotgun (WGS) entry which is preliminary data.</text>
</comment>
<accession>A0AAD7EYA8</accession>
<dbReference type="InterPro" id="IPR011989">
    <property type="entry name" value="ARM-like"/>
</dbReference>
<keyword evidence="3" id="KW-1185">Reference proteome</keyword>
<evidence type="ECO:0000313" key="3">
    <source>
        <dbReference type="Proteomes" id="UP001218218"/>
    </source>
</evidence>
<evidence type="ECO:0000256" key="1">
    <source>
        <dbReference type="SAM" id="MobiDB-lite"/>
    </source>
</evidence>
<proteinExistence type="predicted"/>
<dbReference type="SUPFAM" id="SSF48371">
    <property type="entry name" value="ARM repeat"/>
    <property type="match status" value="1"/>
</dbReference>
<dbReference type="AlphaFoldDB" id="A0AAD7EYA8"/>
<feature type="region of interest" description="Disordered" evidence="1">
    <location>
        <begin position="1"/>
        <end position="20"/>
    </location>
</feature>
<name>A0AAD7EYA8_9AGAR</name>
<organism evidence="2 3">
    <name type="scientific">Mycena albidolilacea</name>
    <dbReference type="NCBI Taxonomy" id="1033008"/>
    <lineage>
        <taxon>Eukaryota</taxon>
        <taxon>Fungi</taxon>
        <taxon>Dikarya</taxon>
        <taxon>Basidiomycota</taxon>
        <taxon>Agaricomycotina</taxon>
        <taxon>Agaricomycetes</taxon>
        <taxon>Agaricomycetidae</taxon>
        <taxon>Agaricales</taxon>
        <taxon>Marasmiineae</taxon>
        <taxon>Mycenaceae</taxon>
        <taxon>Mycena</taxon>
    </lineage>
</organism>
<sequence length="245" mass="27839">MQPLTSRPESPTSIHSWWSDSNPGLQGPTINLHTMAKPLLKLMYHRQALDFLEKNRAQPLLGTTLEIYSSYFPWNYVWRPTKVAILWDLMDRATSKDEARTMVDSPVFNYIAEMLGSPDPENLGFLCRSLFERLVSYKSAVPAIWESQACVHLVRLILDENNDVLLWTMRTLTEVADCLEGAQAIVDAGVQNHLSVLLESPYPGVRKWTCQLVAKLAKHDSTTRAILGSEEPELKLCNRLLSLMR</sequence>
<evidence type="ECO:0000313" key="2">
    <source>
        <dbReference type="EMBL" id="KAJ7355698.1"/>
    </source>
</evidence>
<dbReference type="Proteomes" id="UP001218218">
    <property type="component" value="Unassembled WGS sequence"/>
</dbReference>
<dbReference type="Gene3D" id="1.25.10.10">
    <property type="entry name" value="Leucine-rich Repeat Variant"/>
    <property type="match status" value="1"/>
</dbReference>
<reference evidence="2" key="1">
    <citation type="submission" date="2023-03" db="EMBL/GenBank/DDBJ databases">
        <title>Massive genome expansion in bonnet fungi (Mycena s.s.) driven by repeated elements and novel gene families across ecological guilds.</title>
        <authorList>
            <consortium name="Lawrence Berkeley National Laboratory"/>
            <person name="Harder C.B."/>
            <person name="Miyauchi S."/>
            <person name="Viragh M."/>
            <person name="Kuo A."/>
            <person name="Thoen E."/>
            <person name="Andreopoulos B."/>
            <person name="Lu D."/>
            <person name="Skrede I."/>
            <person name="Drula E."/>
            <person name="Henrissat B."/>
            <person name="Morin E."/>
            <person name="Kohler A."/>
            <person name="Barry K."/>
            <person name="LaButti K."/>
            <person name="Morin E."/>
            <person name="Salamov A."/>
            <person name="Lipzen A."/>
            <person name="Mereny Z."/>
            <person name="Hegedus B."/>
            <person name="Baldrian P."/>
            <person name="Stursova M."/>
            <person name="Weitz H."/>
            <person name="Taylor A."/>
            <person name="Grigoriev I.V."/>
            <person name="Nagy L.G."/>
            <person name="Martin F."/>
            <person name="Kauserud H."/>
        </authorList>
    </citation>
    <scope>NUCLEOTIDE SEQUENCE</scope>
    <source>
        <strain evidence="2">CBHHK002</strain>
    </source>
</reference>
<gene>
    <name evidence="2" type="ORF">DFH08DRAFT_506149</name>
</gene>